<dbReference type="InterPro" id="IPR011735">
    <property type="entry name" value="WlaTC/HtrL_glycosyltransf"/>
</dbReference>
<dbReference type="EMBL" id="CAESAN010000119">
    <property type="protein sequence ID" value="CAB4346240.1"/>
    <property type="molecule type" value="Genomic_DNA"/>
</dbReference>
<dbReference type="NCBIfam" id="TIGR01444">
    <property type="entry name" value="fkbM_fam"/>
    <property type="match status" value="1"/>
</dbReference>
<reference evidence="2" key="1">
    <citation type="submission" date="2020-05" db="EMBL/GenBank/DDBJ databases">
        <authorList>
            <person name="Chiriac C."/>
            <person name="Salcher M."/>
            <person name="Ghai R."/>
            <person name="Kavagutti S V."/>
        </authorList>
    </citation>
    <scope>NUCLEOTIDE SEQUENCE</scope>
</reference>
<proteinExistence type="predicted"/>
<evidence type="ECO:0000313" key="2">
    <source>
        <dbReference type="EMBL" id="CAB4346240.1"/>
    </source>
</evidence>
<name>A0A6J5ZZN8_9ZZZZ</name>
<dbReference type="InterPro" id="IPR006342">
    <property type="entry name" value="FkbM_mtfrase"/>
</dbReference>
<gene>
    <name evidence="2" type="ORF">UFOPK3547_01295</name>
</gene>
<protein>
    <submittedName>
        <fullName evidence="2">Unannotated protein</fullName>
    </submittedName>
</protein>
<dbReference type="PANTHER" id="PTHR34203:SF15">
    <property type="entry name" value="SLL1173 PROTEIN"/>
    <property type="match status" value="1"/>
</dbReference>
<dbReference type="PANTHER" id="PTHR34203">
    <property type="entry name" value="METHYLTRANSFERASE, FKBM FAMILY PROTEIN"/>
    <property type="match status" value="1"/>
</dbReference>
<evidence type="ECO:0000259" key="1">
    <source>
        <dbReference type="Pfam" id="PF05050"/>
    </source>
</evidence>
<sequence length="794" mass="93384">MDNFFDKALHYLGKKKGDQNLALNIGSMDGVMFDEMIGYTNMYNFKVLYVEPMPYLFEKLKNNISSPTAMFENSAISDYIGEIEMITIDEVAINEGLVHSCFYGMSAVYPPKNGLGSEGDRLTVEKYGKRVTVPCITFDTLIERHNIKNIDIIKVDAEGHDGKIFKQFNLGLRQPKVIRLEWVNLSEEEQSEIINILVGSNYKYEILGQDITALREDLYNELLSNYVEPLPVAVNRTSNVTVVTGIWDIKRDSLTESWSRSFNHYLNNFEKLLKSPDNFIIFIEKEYEQWVWNRRDKSSTLVIIKELEWFRQNEHIFNKIQKIRTTPDWYNQTGWLTDSTQAKLEMYNPIVMSKMFLLNDASIMDPFNSSHLVWVDGALTNTVHEGYFWHDKVIPKLEKYFNKFSFVCFPYDGKVEIHGFKYQEICEYSESEVNRVARGGIFGGPKDSISKLNGIYYNLLNETLSRDLMGTEESLFTIMTYKYPELIQFYEIEMNGLLSLFFENLKNDTLVVKQEKSETNTINKKNKNNVALYVLTYNSPKQFEKLCISFEEYDRNFLTVPKKYLLNNSLNHDTDIEYKELCEKYGFEEIKKDNLGICGGRQFISEHSDENGFDYHFFFEDDMFFYLGNDEFCRNGFRRKIKDFFNIVMDIVWDDDFDFLKWNFSEFFGDNTKQWAWHNVPAGVRSQLFPEKPVKTTNDVEAAPYLKYKNIKSKRGLPYANGEIYYCNWPQVVSKEGNRKMFLDTKWAHPYEQTWMSFIYQETIKGNIKPSILLATPTEHDRFEHYSSNERREN</sequence>
<dbReference type="AlphaFoldDB" id="A0A6J5ZZN8"/>
<dbReference type="Gene3D" id="3.40.50.150">
    <property type="entry name" value="Vaccinia Virus protein VP39"/>
    <property type="match status" value="1"/>
</dbReference>
<dbReference type="Pfam" id="PF05050">
    <property type="entry name" value="Methyltransf_21"/>
    <property type="match status" value="1"/>
</dbReference>
<dbReference type="SUPFAM" id="SSF53335">
    <property type="entry name" value="S-adenosyl-L-methionine-dependent methyltransferases"/>
    <property type="match status" value="1"/>
</dbReference>
<organism evidence="2">
    <name type="scientific">freshwater metagenome</name>
    <dbReference type="NCBI Taxonomy" id="449393"/>
    <lineage>
        <taxon>unclassified sequences</taxon>
        <taxon>metagenomes</taxon>
        <taxon>ecological metagenomes</taxon>
    </lineage>
</organism>
<feature type="domain" description="Methyltransferase FkbM" evidence="1">
    <location>
        <begin position="25"/>
        <end position="203"/>
    </location>
</feature>
<accession>A0A6J5ZZN8</accession>
<dbReference type="Pfam" id="PF09612">
    <property type="entry name" value="HtrL_YibB"/>
    <property type="match status" value="1"/>
</dbReference>
<dbReference type="InterPro" id="IPR029063">
    <property type="entry name" value="SAM-dependent_MTases_sf"/>
</dbReference>
<dbReference type="InterPro" id="IPR052514">
    <property type="entry name" value="SAM-dependent_MTase"/>
</dbReference>